<dbReference type="PANTHER" id="PTHR11441:SF0">
    <property type="entry name" value="THYMIDINE KINASE, CYTOSOLIC"/>
    <property type="match status" value="1"/>
</dbReference>
<protein>
    <recommendedName>
        <fullName evidence="2 11">Thymidine kinase</fullName>
        <ecNumber evidence="2 11">2.7.1.21</ecNumber>
    </recommendedName>
</protein>
<evidence type="ECO:0000256" key="4">
    <source>
        <dbReference type="ARBA" id="ARBA00022679"/>
    </source>
</evidence>
<dbReference type="EMBL" id="CP029520">
    <property type="protein sequence ID" value="AYU78607.1"/>
    <property type="molecule type" value="Genomic_DNA"/>
</dbReference>
<dbReference type="PROSITE" id="PS00603">
    <property type="entry name" value="TK_CELLULAR_TYPE"/>
    <property type="match status" value="1"/>
</dbReference>
<evidence type="ECO:0000256" key="3">
    <source>
        <dbReference type="ARBA" id="ARBA00022634"/>
    </source>
</evidence>
<keyword evidence="3 11" id="KW-0237">DNA synthesis</keyword>
<accession>A0A3Q8IAE5</accession>
<dbReference type="VEuPathDB" id="TriTrypDB:LDHU3_21.1730"/>
<evidence type="ECO:0000256" key="11">
    <source>
        <dbReference type="RuleBase" id="RU000544"/>
    </source>
</evidence>
<dbReference type="PANTHER" id="PTHR11441">
    <property type="entry name" value="THYMIDINE KINASE"/>
    <property type="match status" value="1"/>
</dbReference>
<dbReference type="VEuPathDB" id="TriTrypDB:LdCL_210020000"/>
<evidence type="ECO:0000256" key="5">
    <source>
        <dbReference type="ARBA" id="ARBA00022723"/>
    </source>
</evidence>
<evidence type="ECO:0000256" key="7">
    <source>
        <dbReference type="ARBA" id="ARBA00022777"/>
    </source>
</evidence>
<dbReference type="FunFam" id="3.40.50.300:FF:001270">
    <property type="entry name" value="Thymidine kinase"/>
    <property type="match status" value="1"/>
</dbReference>
<dbReference type="GO" id="GO:0004797">
    <property type="term" value="F:thymidine kinase activity"/>
    <property type="evidence" value="ECO:0007669"/>
    <property type="project" value="UniProtKB-EC"/>
</dbReference>
<dbReference type="Proteomes" id="UP000274082">
    <property type="component" value="Chromosome 21"/>
</dbReference>
<dbReference type="InterPro" id="IPR001267">
    <property type="entry name" value="Thymidine_kinase"/>
</dbReference>
<comment type="catalytic activity">
    <reaction evidence="10 11">
        <text>thymidine + ATP = dTMP + ADP + H(+)</text>
        <dbReference type="Rhea" id="RHEA:19129"/>
        <dbReference type="ChEBI" id="CHEBI:15378"/>
        <dbReference type="ChEBI" id="CHEBI:17748"/>
        <dbReference type="ChEBI" id="CHEBI:30616"/>
        <dbReference type="ChEBI" id="CHEBI:63528"/>
        <dbReference type="ChEBI" id="CHEBI:456216"/>
        <dbReference type="EC" id="2.7.1.21"/>
    </reaction>
</comment>
<keyword evidence="9 11" id="KW-0067">ATP-binding</keyword>
<dbReference type="Gene3D" id="3.40.50.300">
    <property type="entry name" value="P-loop containing nucleotide triphosphate hydrolases"/>
    <property type="match status" value="1"/>
</dbReference>
<dbReference type="GO" id="GO:0042802">
    <property type="term" value="F:identical protein binding"/>
    <property type="evidence" value="ECO:0007669"/>
    <property type="project" value="UniProtKB-ARBA"/>
</dbReference>
<name>A0A3Q8IAE5_LEIDO</name>
<keyword evidence="7 11" id="KW-0418">Kinase</keyword>
<evidence type="ECO:0000256" key="1">
    <source>
        <dbReference type="ARBA" id="ARBA00007587"/>
    </source>
</evidence>
<gene>
    <name evidence="13" type="ORF">LdCL_210020000</name>
</gene>
<dbReference type="GO" id="GO:0046104">
    <property type="term" value="P:thymidine metabolic process"/>
    <property type="evidence" value="ECO:0007669"/>
    <property type="project" value="TreeGrafter"/>
</dbReference>
<evidence type="ECO:0000256" key="2">
    <source>
        <dbReference type="ARBA" id="ARBA00012118"/>
    </source>
</evidence>
<dbReference type="VEuPathDB" id="TriTrypDB:LdBPK_211450.1"/>
<sequence length="284" mass="31544">MFRGRIELIIGPMFAGKTTELMRRVKREIHARRSCFVIKYSKDTRYDEHNVASHDQLMLRAQAAVSQLTEVRDTWKRFDVLAIDEGQFFSDLVNFCNTAADAGKVVMVSALDGDYRRKPFGQICELVPYCEAVDKLTAVCMMCHEQPACFTRRTVNVEQQELIGGADMYIATCRECYSKQQLPSIEEMRTQQMAIKEVEKRYLGMSDKRATAGPQTPEKPAGGWGTKTGVVTLPTMATEGAASSGASAGMKSGRDLCEVQTFTTEAPKYQRVEPACTASAASSE</sequence>
<dbReference type="AlphaFoldDB" id="A0A3Q8IAE5"/>
<keyword evidence="6 11" id="KW-0547">Nucleotide-binding</keyword>
<keyword evidence="5" id="KW-0479">Metal-binding</keyword>
<reference evidence="13 14" key="1">
    <citation type="journal article" date="2018" name="Sci. Rep.">
        <title>A complete Leishmania donovani reference genome identifies novel genetic variations associated with virulence.</title>
        <authorList>
            <person name="Lypaczewski P."/>
            <person name="Hoshizaki J."/>
            <person name="Zhang W.-W."/>
            <person name="McCall L.-I."/>
            <person name="Torcivia-Rodriguez J."/>
            <person name="Simonyan V."/>
            <person name="Kaur A."/>
            <person name="Dewar K."/>
            <person name="Matlashewski G."/>
        </authorList>
    </citation>
    <scope>NUCLEOTIDE SEQUENCE [LARGE SCALE GENOMIC DNA]</scope>
    <source>
        <strain evidence="13 14">LdCL</strain>
    </source>
</reference>
<dbReference type="SUPFAM" id="SSF57716">
    <property type="entry name" value="Glucocorticoid receptor-like (DNA-binding domain)"/>
    <property type="match status" value="1"/>
</dbReference>
<keyword evidence="14" id="KW-1185">Reference proteome</keyword>
<dbReference type="SMR" id="A0A3Q8IAE5"/>
<evidence type="ECO:0000256" key="12">
    <source>
        <dbReference type="RuleBase" id="RU004165"/>
    </source>
</evidence>
<evidence type="ECO:0000313" key="13">
    <source>
        <dbReference type="EMBL" id="AYU78607.1"/>
    </source>
</evidence>
<evidence type="ECO:0000256" key="10">
    <source>
        <dbReference type="ARBA" id="ARBA00048254"/>
    </source>
</evidence>
<dbReference type="InterPro" id="IPR027417">
    <property type="entry name" value="P-loop_NTPase"/>
</dbReference>
<dbReference type="InterPro" id="IPR020633">
    <property type="entry name" value="Thymidine_kinase_CS"/>
</dbReference>
<dbReference type="GO" id="GO:0071897">
    <property type="term" value="P:DNA biosynthetic process"/>
    <property type="evidence" value="ECO:0007669"/>
    <property type="project" value="UniProtKB-KW"/>
</dbReference>
<dbReference type="EC" id="2.7.1.21" evidence="2 11"/>
<evidence type="ECO:0000256" key="9">
    <source>
        <dbReference type="ARBA" id="ARBA00022840"/>
    </source>
</evidence>
<proteinExistence type="inferred from homology"/>
<keyword evidence="8" id="KW-0862">Zinc</keyword>
<organism evidence="13 14">
    <name type="scientific">Leishmania donovani</name>
    <dbReference type="NCBI Taxonomy" id="5661"/>
    <lineage>
        <taxon>Eukaryota</taxon>
        <taxon>Discoba</taxon>
        <taxon>Euglenozoa</taxon>
        <taxon>Kinetoplastea</taxon>
        <taxon>Metakinetoplastina</taxon>
        <taxon>Trypanosomatida</taxon>
        <taxon>Trypanosomatidae</taxon>
        <taxon>Leishmaniinae</taxon>
        <taxon>Leishmania</taxon>
    </lineage>
</organism>
<dbReference type="FunFam" id="3.30.60.20:FF:000051">
    <property type="entry name" value="Thymidine kinase"/>
    <property type="match status" value="1"/>
</dbReference>
<evidence type="ECO:0000256" key="6">
    <source>
        <dbReference type="ARBA" id="ARBA00022741"/>
    </source>
</evidence>
<evidence type="ECO:0000256" key="8">
    <source>
        <dbReference type="ARBA" id="ARBA00022833"/>
    </source>
</evidence>
<keyword evidence="4 11" id="KW-0808">Transferase</keyword>
<dbReference type="SUPFAM" id="SSF52540">
    <property type="entry name" value="P-loop containing nucleoside triphosphate hydrolases"/>
    <property type="match status" value="1"/>
</dbReference>
<dbReference type="Pfam" id="PF00265">
    <property type="entry name" value="TK"/>
    <property type="match status" value="1"/>
</dbReference>
<evidence type="ECO:0000313" key="14">
    <source>
        <dbReference type="Proteomes" id="UP000274082"/>
    </source>
</evidence>
<dbReference type="GO" id="GO:0005524">
    <property type="term" value="F:ATP binding"/>
    <property type="evidence" value="ECO:0007669"/>
    <property type="project" value="UniProtKB-KW"/>
</dbReference>
<comment type="similarity">
    <text evidence="1 12">Belongs to the thymidine kinase family.</text>
</comment>
<dbReference type="OrthoDB" id="439028at2759"/>
<dbReference type="GO" id="GO:0046872">
    <property type="term" value="F:metal ion binding"/>
    <property type="evidence" value="ECO:0007669"/>
    <property type="project" value="UniProtKB-KW"/>
</dbReference>
<dbReference type="Gene3D" id="3.30.60.20">
    <property type="match status" value="1"/>
</dbReference>